<feature type="transmembrane region" description="Helical" evidence="1">
    <location>
        <begin position="20"/>
        <end position="39"/>
    </location>
</feature>
<gene>
    <name evidence="2" type="ORF">FDA94_32560</name>
</gene>
<proteinExistence type="predicted"/>
<feature type="transmembrane region" description="Helical" evidence="1">
    <location>
        <begin position="401"/>
        <end position="426"/>
    </location>
</feature>
<feature type="transmembrane region" description="Helical" evidence="1">
    <location>
        <begin position="311"/>
        <end position="333"/>
    </location>
</feature>
<feature type="transmembrane region" description="Helical" evidence="1">
    <location>
        <begin position="231"/>
        <end position="250"/>
    </location>
</feature>
<evidence type="ECO:0000313" key="3">
    <source>
        <dbReference type="Proteomes" id="UP000308705"/>
    </source>
</evidence>
<feature type="transmembrane region" description="Helical" evidence="1">
    <location>
        <begin position="141"/>
        <end position="160"/>
    </location>
</feature>
<feature type="transmembrane region" description="Helical" evidence="1">
    <location>
        <begin position="166"/>
        <end position="189"/>
    </location>
</feature>
<reference evidence="2 3" key="1">
    <citation type="submission" date="2019-04" db="EMBL/GenBank/DDBJ databases">
        <title>Herbidospora sp. NEAU-GS14.nov., a novel actinomycete isolated from soil.</title>
        <authorList>
            <person name="Han L."/>
        </authorList>
    </citation>
    <scope>NUCLEOTIDE SEQUENCE [LARGE SCALE GENOMIC DNA]</scope>
    <source>
        <strain evidence="2 3">NEAU-GS14</strain>
    </source>
</reference>
<dbReference type="AlphaFoldDB" id="A0A4U3M4H8"/>
<feature type="transmembrane region" description="Helical" evidence="1">
    <location>
        <begin position="270"/>
        <end position="291"/>
    </location>
</feature>
<accession>A0A4U3M4H8</accession>
<dbReference type="EMBL" id="SZQA01000042">
    <property type="protein sequence ID" value="TKK83718.1"/>
    <property type="molecule type" value="Genomic_DNA"/>
</dbReference>
<dbReference type="RefSeq" id="WP_137250904.1">
    <property type="nucleotide sequence ID" value="NZ_SZQA01000042.1"/>
</dbReference>
<name>A0A4U3M4H8_9ACTN</name>
<evidence type="ECO:0000313" key="2">
    <source>
        <dbReference type="EMBL" id="TKK83718.1"/>
    </source>
</evidence>
<evidence type="ECO:0008006" key="4">
    <source>
        <dbReference type="Google" id="ProtNLM"/>
    </source>
</evidence>
<keyword evidence="1" id="KW-1133">Transmembrane helix</keyword>
<protein>
    <recommendedName>
        <fullName evidence="4">Fenitrothion hydrolase</fullName>
    </recommendedName>
</protein>
<keyword evidence="1" id="KW-0812">Transmembrane</keyword>
<feature type="transmembrane region" description="Helical" evidence="1">
    <location>
        <begin position="95"/>
        <end position="118"/>
    </location>
</feature>
<evidence type="ECO:0000256" key="1">
    <source>
        <dbReference type="SAM" id="Phobius"/>
    </source>
</evidence>
<organism evidence="2 3">
    <name type="scientific">Herbidospora galbida</name>
    <dbReference type="NCBI Taxonomy" id="2575442"/>
    <lineage>
        <taxon>Bacteria</taxon>
        <taxon>Bacillati</taxon>
        <taxon>Actinomycetota</taxon>
        <taxon>Actinomycetes</taxon>
        <taxon>Streptosporangiales</taxon>
        <taxon>Streptosporangiaceae</taxon>
        <taxon>Herbidospora</taxon>
    </lineage>
</organism>
<sequence>MLLAHGVGGRQDLPIPFSAALAGAIICLVVSFAALGFLWREPRLGLGLDDARPLPRFLQWRVPAWVWRAVGLVVTAYFLIGFFGPDDADNPTAGVVYVLFWVGLVPLSLVFGGVWRLFNPLRTVVLLVRGERSVRPLPERLGYWPAAAGLFAFVWLELVAPGRVTLPVIGGWLGLYALAMLAGGFVYGVRWFDKGDAFEVYSDLAGRLSPVARRDDGVLVWRNPLDGMAGLRPAPGLVVLVIVLLGSTMYDSVSNAPVWVRFVQENSLPSPVLGTAGLLFVILLVLGAYLLATRLAGRRGMGEQGRTSGEIAHSIVPIAVGYIVAHYFTLFLYEGQRTLALLSDPLMTGANWLGTVGWTVQSAFLTPAAVAMLQVTLIVIGHVLGTALAHDRALVLFPRRTAVAGQVPLLVLMVVYTVTGLMLLFAA</sequence>
<dbReference type="Proteomes" id="UP000308705">
    <property type="component" value="Unassembled WGS sequence"/>
</dbReference>
<feature type="transmembrane region" description="Helical" evidence="1">
    <location>
        <begin position="368"/>
        <end position="389"/>
    </location>
</feature>
<feature type="transmembrane region" description="Helical" evidence="1">
    <location>
        <begin position="60"/>
        <end position="83"/>
    </location>
</feature>
<comment type="caution">
    <text evidence="2">The sequence shown here is derived from an EMBL/GenBank/DDBJ whole genome shotgun (WGS) entry which is preliminary data.</text>
</comment>
<keyword evidence="3" id="KW-1185">Reference proteome</keyword>
<keyword evidence="1" id="KW-0472">Membrane</keyword>
<dbReference type="OrthoDB" id="8168962at2"/>